<keyword evidence="2" id="KW-0472">Membrane</keyword>
<evidence type="ECO:0000313" key="3">
    <source>
        <dbReference type="EMBL" id="GAA5178955.1"/>
    </source>
</evidence>
<gene>
    <name evidence="3" type="ORF">GCM10023322_07400</name>
</gene>
<sequence>MRSSGARKILWAVSIVFAIAICVGLYLVQRNEMHRSVGWSLEVVLAAVLGSAIGTTIGTLVRRRRRRDAQFLRDFVPRPPDPPKIQRDIPSSRG</sequence>
<accession>A0ABP9RL60</accession>
<reference evidence="4" key="1">
    <citation type="journal article" date="2019" name="Int. J. Syst. Evol. Microbiol.">
        <title>The Global Catalogue of Microorganisms (GCM) 10K type strain sequencing project: providing services to taxonomists for standard genome sequencing and annotation.</title>
        <authorList>
            <consortium name="The Broad Institute Genomics Platform"/>
            <consortium name="The Broad Institute Genome Sequencing Center for Infectious Disease"/>
            <person name="Wu L."/>
            <person name="Ma J."/>
        </authorList>
    </citation>
    <scope>NUCLEOTIDE SEQUENCE [LARGE SCALE GENOMIC DNA]</scope>
    <source>
        <strain evidence="4">JCM 18304</strain>
    </source>
</reference>
<evidence type="ECO:0008006" key="5">
    <source>
        <dbReference type="Google" id="ProtNLM"/>
    </source>
</evidence>
<organism evidence="3 4">
    <name type="scientific">Rugosimonospora acidiphila</name>
    <dbReference type="NCBI Taxonomy" id="556531"/>
    <lineage>
        <taxon>Bacteria</taxon>
        <taxon>Bacillati</taxon>
        <taxon>Actinomycetota</taxon>
        <taxon>Actinomycetes</taxon>
        <taxon>Micromonosporales</taxon>
        <taxon>Micromonosporaceae</taxon>
        <taxon>Rugosimonospora</taxon>
    </lineage>
</organism>
<comment type="caution">
    <text evidence="3">The sequence shown here is derived from an EMBL/GenBank/DDBJ whole genome shotgun (WGS) entry which is preliminary data.</text>
</comment>
<feature type="transmembrane region" description="Helical" evidence="2">
    <location>
        <begin position="39"/>
        <end position="61"/>
    </location>
</feature>
<protein>
    <recommendedName>
        <fullName evidence="5">LapA family protein</fullName>
    </recommendedName>
</protein>
<keyword evidence="2" id="KW-1133">Transmembrane helix</keyword>
<evidence type="ECO:0000256" key="1">
    <source>
        <dbReference type="SAM" id="MobiDB-lite"/>
    </source>
</evidence>
<dbReference type="EMBL" id="BAABJQ010000002">
    <property type="protein sequence ID" value="GAA5178955.1"/>
    <property type="molecule type" value="Genomic_DNA"/>
</dbReference>
<proteinExistence type="predicted"/>
<name>A0ABP9RL60_9ACTN</name>
<evidence type="ECO:0000256" key="2">
    <source>
        <dbReference type="SAM" id="Phobius"/>
    </source>
</evidence>
<dbReference type="Proteomes" id="UP001501570">
    <property type="component" value="Unassembled WGS sequence"/>
</dbReference>
<keyword evidence="4" id="KW-1185">Reference proteome</keyword>
<feature type="region of interest" description="Disordered" evidence="1">
    <location>
        <begin position="72"/>
        <end position="94"/>
    </location>
</feature>
<feature type="transmembrane region" description="Helical" evidence="2">
    <location>
        <begin position="9"/>
        <end position="27"/>
    </location>
</feature>
<evidence type="ECO:0000313" key="4">
    <source>
        <dbReference type="Proteomes" id="UP001501570"/>
    </source>
</evidence>
<keyword evidence="2" id="KW-0812">Transmembrane</keyword>